<dbReference type="AlphaFoldDB" id="A0A1I0PZC2"/>
<keyword evidence="1" id="KW-0812">Transmembrane</keyword>
<proteinExistence type="predicted"/>
<reference evidence="2 3" key="1">
    <citation type="submission" date="2016-10" db="EMBL/GenBank/DDBJ databases">
        <authorList>
            <person name="de Groot N.N."/>
        </authorList>
    </citation>
    <scope>NUCLEOTIDE SEQUENCE [LARGE SCALE GENOMIC DNA]</scope>
    <source>
        <strain evidence="2 3">DSM 9179</strain>
    </source>
</reference>
<feature type="transmembrane region" description="Helical" evidence="1">
    <location>
        <begin position="154"/>
        <end position="173"/>
    </location>
</feature>
<keyword evidence="1" id="KW-1133">Transmembrane helix</keyword>
<evidence type="ECO:0000313" key="3">
    <source>
        <dbReference type="Proteomes" id="UP000199701"/>
    </source>
</evidence>
<dbReference type="Proteomes" id="UP000199701">
    <property type="component" value="Unassembled WGS sequence"/>
</dbReference>
<accession>A0A1I0PZC2</accession>
<keyword evidence="1" id="KW-0472">Membrane</keyword>
<organism evidence="2 3">
    <name type="scientific">[Clostridium] fimetarium</name>
    <dbReference type="NCBI Taxonomy" id="99656"/>
    <lineage>
        <taxon>Bacteria</taxon>
        <taxon>Bacillati</taxon>
        <taxon>Bacillota</taxon>
        <taxon>Clostridia</taxon>
        <taxon>Lachnospirales</taxon>
        <taxon>Lachnospiraceae</taxon>
    </lineage>
</organism>
<sequence length="246" mass="28111">MKDKEILLYGNKYAGLSKSMVESFLLLSKSIVPLAEGAGNFVNNYIKLSENLSKYITDLYVKFDSSEYRKMLENIGKLAIYNNYNDSIFSPSITTENIINVLDSLNINKNENGYITKDSDEISFDEISEFTDDINTVVKSKFITKDYMECAEKWGMKHPILVTIIGIVIAFLLNCMTSKSAITINNTNIYVNPTSHSQKIYVIPQNTKIVIDNEGTRYFYKILYTDVENDRDIDGYVAIKNIRIDK</sequence>
<dbReference type="EMBL" id="FOJI01000006">
    <property type="protein sequence ID" value="SEW20002.1"/>
    <property type="molecule type" value="Genomic_DNA"/>
</dbReference>
<evidence type="ECO:0000256" key="1">
    <source>
        <dbReference type="SAM" id="Phobius"/>
    </source>
</evidence>
<evidence type="ECO:0008006" key="4">
    <source>
        <dbReference type="Google" id="ProtNLM"/>
    </source>
</evidence>
<protein>
    <recommendedName>
        <fullName evidence="4">SH3 domain-containing protein</fullName>
    </recommendedName>
</protein>
<gene>
    <name evidence="2" type="ORF">SAMN05421659_106165</name>
</gene>
<dbReference type="RefSeq" id="WP_092453351.1">
    <property type="nucleotide sequence ID" value="NZ_FOJI01000006.1"/>
</dbReference>
<name>A0A1I0PZC2_9FIRM</name>
<keyword evidence="3" id="KW-1185">Reference proteome</keyword>
<evidence type="ECO:0000313" key="2">
    <source>
        <dbReference type="EMBL" id="SEW20002.1"/>
    </source>
</evidence>
<dbReference type="STRING" id="99656.SAMN05421659_106165"/>